<evidence type="ECO:0000256" key="1">
    <source>
        <dbReference type="ARBA" id="ARBA00001231"/>
    </source>
</evidence>
<evidence type="ECO:0000259" key="11">
    <source>
        <dbReference type="Pfam" id="PF14845"/>
    </source>
</evidence>
<dbReference type="PRINTS" id="PR00738">
    <property type="entry name" value="GLHYDRLASE20"/>
</dbReference>
<feature type="domain" description="Beta-hexosaminidase eukaryotic type N-terminal" evidence="11">
    <location>
        <begin position="55"/>
        <end position="174"/>
    </location>
</feature>
<dbReference type="GO" id="GO:0016020">
    <property type="term" value="C:membrane"/>
    <property type="evidence" value="ECO:0007669"/>
    <property type="project" value="TreeGrafter"/>
</dbReference>
<dbReference type="Gene3D" id="3.30.379.10">
    <property type="entry name" value="Chitobiase/beta-hexosaminidase domain 2-like"/>
    <property type="match status" value="1"/>
</dbReference>
<keyword evidence="5" id="KW-0325">Glycoprotein</keyword>
<dbReference type="InterPro" id="IPR015883">
    <property type="entry name" value="Glyco_hydro_20_cat"/>
</dbReference>
<dbReference type="PIRSF" id="PIRSF001093">
    <property type="entry name" value="B-hxosamndse_ab_euk"/>
    <property type="match status" value="1"/>
</dbReference>
<reference evidence="12" key="1">
    <citation type="submission" date="2019-07" db="EMBL/GenBank/DDBJ databases">
        <title>Annotation for the trematode Paragonimus miyazaki's.</title>
        <authorList>
            <person name="Choi Y.-J."/>
        </authorList>
    </citation>
    <scope>NUCLEOTIDE SEQUENCE</scope>
    <source>
        <strain evidence="12">Japan</strain>
    </source>
</reference>
<keyword evidence="4 7" id="KW-0378">Hydrolase</keyword>
<evidence type="ECO:0000256" key="6">
    <source>
        <dbReference type="ARBA" id="ARBA00023295"/>
    </source>
</evidence>
<dbReference type="Proteomes" id="UP000822476">
    <property type="component" value="Unassembled WGS sequence"/>
</dbReference>
<accession>A0A8S9Z4W6</accession>
<keyword evidence="9" id="KW-1015">Disulfide bond</keyword>
<keyword evidence="13" id="KW-1185">Reference proteome</keyword>
<dbReference type="CDD" id="cd06562">
    <property type="entry name" value="GH20_HexA_HexB-like"/>
    <property type="match status" value="1"/>
</dbReference>
<dbReference type="SUPFAM" id="SSF55545">
    <property type="entry name" value="beta-N-acetylhexosaminidase-like domain"/>
    <property type="match status" value="1"/>
</dbReference>
<protein>
    <recommendedName>
        <fullName evidence="7">Beta-hexosaminidase</fullName>
        <ecNumber evidence="7">3.2.1.52</ecNumber>
    </recommendedName>
</protein>
<dbReference type="PANTHER" id="PTHR22600">
    <property type="entry name" value="BETA-HEXOSAMINIDASE"/>
    <property type="match status" value="1"/>
</dbReference>
<keyword evidence="3" id="KW-0732">Signal</keyword>
<dbReference type="GO" id="GO:0006689">
    <property type="term" value="P:ganglioside catabolic process"/>
    <property type="evidence" value="ECO:0007669"/>
    <property type="project" value="TreeGrafter"/>
</dbReference>
<feature type="active site" description="Proton donor" evidence="8">
    <location>
        <position position="352"/>
    </location>
</feature>
<dbReference type="Pfam" id="PF00728">
    <property type="entry name" value="Glyco_hydro_20"/>
    <property type="match status" value="1"/>
</dbReference>
<name>A0A8S9Z4W6_9TREM</name>
<dbReference type="InterPro" id="IPR017853">
    <property type="entry name" value="GH"/>
</dbReference>
<evidence type="ECO:0000256" key="3">
    <source>
        <dbReference type="ARBA" id="ARBA00022729"/>
    </source>
</evidence>
<dbReference type="EMBL" id="JTDE01000744">
    <property type="protein sequence ID" value="KAF7260443.1"/>
    <property type="molecule type" value="Genomic_DNA"/>
</dbReference>
<feature type="disulfide bond" evidence="9">
    <location>
        <begin position="534"/>
        <end position="552"/>
    </location>
</feature>
<evidence type="ECO:0000256" key="7">
    <source>
        <dbReference type="PIRNR" id="PIRNR001093"/>
    </source>
</evidence>
<evidence type="ECO:0000256" key="9">
    <source>
        <dbReference type="PIRSR" id="PIRSR001093-2"/>
    </source>
</evidence>
<feature type="disulfide bond" evidence="9">
    <location>
        <begin position="306"/>
        <end position="357"/>
    </location>
</feature>
<evidence type="ECO:0000256" key="4">
    <source>
        <dbReference type="ARBA" id="ARBA00022801"/>
    </source>
</evidence>
<dbReference type="GO" id="GO:0004563">
    <property type="term" value="F:beta-N-acetylhexosaminidase activity"/>
    <property type="evidence" value="ECO:0007669"/>
    <property type="project" value="UniProtKB-EC"/>
</dbReference>
<evidence type="ECO:0000259" key="10">
    <source>
        <dbReference type="Pfam" id="PF00728"/>
    </source>
</evidence>
<dbReference type="GO" id="GO:0005764">
    <property type="term" value="C:lysosome"/>
    <property type="evidence" value="ECO:0007669"/>
    <property type="project" value="TreeGrafter"/>
</dbReference>
<dbReference type="EC" id="3.2.1.52" evidence="7"/>
<evidence type="ECO:0000313" key="12">
    <source>
        <dbReference type="EMBL" id="KAF7260443.1"/>
    </source>
</evidence>
<dbReference type="InterPro" id="IPR025705">
    <property type="entry name" value="Beta_hexosaminidase_sua/sub"/>
</dbReference>
<dbReference type="PANTHER" id="PTHR22600:SF21">
    <property type="entry name" value="BETA-HEXOSAMINIDASE A"/>
    <property type="match status" value="1"/>
</dbReference>
<proteinExistence type="inferred from homology"/>
<comment type="similarity">
    <text evidence="2 7">Belongs to the glycosyl hydrolase 20 family.</text>
</comment>
<dbReference type="AlphaFoldDB" id="A0A8S9Z4W6"/>
<dbReference type="Pfam" id="PF14845">
    <property type="entry name" value="Glycohydro_20b2"/>
    <property type="match status" value="1"/>
</dbReference>
<feature type="domain" description="Glycoside hydrolase family 20 catalytic" evidence="10">
    <location>
        <begin position="196"/>
        <end position="517"/>
    </location>
</feature>
<dbReference type="OrthoDB" id="428480at2759"/>
<keyword evidence="6 7" id="KW-0326">Glycosidase</keyword>
<organism evidence="12 13">
    <name type="scientific">Paragonimus skrjabini miyazakii</name>
    <dbReference type="NCBI Taxonomy" id="59628"/>
    <lineage>
        <taxon>Eukaryota</taxon>
        <taxon>Metazoa</taxon>
        <taxon>Spiralia</taxon>
        <taxon>Lophotrochozoa</taxon>
        <taxon>Platyhelminthes</taxon>
        <taxon>Trematoda</taxon>
        <taxon>Digenea</taxon>
        <taxon>Plagiorchiida</taxon>
        <taxon>Troglotremata</taxon>
        <taxon>Troglotrematidae</taxon>
        <taxon>Paragonimus</taxon>
    </lineage>
</organism>
<feature type="disulfide bond" evidence="9">
    <location>
        <begin position="84"/>
        <end position="128"/>
    </location>
</feature>
<evidence type="ECO:0000256" key="2">
    <source>
        <dbReference type="ARBA" id="ARBA00006285"/>
    </source>
</evidence>
<dbReference type="Gene3D" id="3.20.20.80">
    <property type="entry name" value="Glycosidases"/>
    <property type="match status" value="1"/>
</dbReference>
<evidence type="ECO:0000256" key="8">
    <source>
        <dbReference type="PIRSR" id="PIRSR001093-1"/>
    </source>
</evidence>
<comment type="catalytic activity">
    <reaction evidence="1 7">
        <text>Hydrolysis of terminal non-reducing N-acetyl-D-hexosamine residues in N-acetyl-beta-D-hexosaminides.</text>
        <dbReference type="EC" id="3.2.1.52"/>
    </reaction>
</comment>
<comment type="caution">
    <text evidence="12">The sequence shown here is derived from an EMBL/GenBank/DDBJ whole genome shotgun (WGS) entry which is preliminary data.</text>
</comment>
<dbReference type="GO" id="GO:0005975">
    <property type="term" value="P:carbohydrate metabolic process"/>
    <property type="evidence" value="ECO:0007669"/>
    <property type="project" value="InterPro"/>
</dbReference>
<dbReference type="SUPFAM" id="SSF51445">
    <property type="entry name" value="(Trans)glycosidases"/>
    <property type="match status" value="1"/>
</dbReference>
<dbReference type="GO" id="GO:0030203">
    <property type="term" value="P:glycosaminoglycan metabolic process"/>
    <property type="evidence" value="ECO:0007669"/>
    <property type="project" value="TreeGrafter"/>
</dbReference>
<evidence type="ECO:0000313" key="13">
    <source>
        <dbReference type="Proteomes" id="UP000822476"/>
    </source>
</evidence>
<dbReference type="FunFam" id="3.20.20.80:FF:000063">
    <property type="entry name" value="Beta-hexosaminidase"/>
    <property type="match status" value="1"/>
</dbReference>
<gene>
    <name evidence="12" type="ORF">EG68_02224</name>
</gene>
<sequence>MSVFMCTGQSTFWIDMHINFRCIVHKRRALIDEKFNRMILDCSILLCFVGFTLGLVPKPSQHEISLQLYDLSEQLIINHNNSRCFILQEAIKRFMERFRDRQPPLLITQPQTVSGTITTIEIELAQNCDELSEKMWPEHEMNERYSVYVKPQTVVIRAETVWGALHGLETTSQLFYRTKQNLRIIQAQEVHDNARFGHRGFLIDTSRHFLPVETIFRFLDAMAMVKMNVLHWHIVDTQSFPYKSYTYPKLSDMGAYDPTAYVYTKIDVERILEYARLRGIRVMPEFDTPGHAASWGLGYPKLLTECYKDGKPTGVYGPIIPVRTYTYEFLIRLFEEVMNVFPDKLIHLGGDEVAFDCWQSNPEVLQFMDQMGMGRNFSLLQAYYTEQVIKLVKRLPTNGRNVIPVVWQEVFENGFRSDKDTIVHVWKGDWPPMMKNITKAGFRVLFSSCWYLDLISYGIDWPAYYDCDPTSFGGTPEEIARVVGGEAALWGEHVDHTNLFSRAWPRGVAVAERLWSSGNFSSTEFRSRLDEVRCRMIRRGWEAEPGNGPGYCPP</sequence>
<evidence type="ECO:0000256" key="5">
    <source>
        <dbReference type="ARBA" id="ARBA00023180"/>
    </source>
</evidence>
<dbReference type="InterPro" id="IPR029018">
    <property type="entry name" value="Hex-like_dom2"/>
</dbReference>
<dbReference type="InterPro" id="IPR029019">
    <property type="entry name" value="HEX_eukaryotic_N"/>
</dbReference>